<dbReference type="EMBL" id="VSRR010033772">
    <property type="protein sequence ID" value="MPC71920.1"/>
    <property type="molecule type" value="Genomic_DNA"/>
</dbReference>
<keyword evidence="3" id="KW-1185">Reference proteome</keyword>
<dbReference type="AlphaFoldDB" id="A0A5B7HHM1"/>
<comment type="caution">
    <text evidence="2">The sequence shown here is derived from an EMBL/GenBank/DDBJ whole genome shotgun (WGS) entry which is preliminary data.</text>
</comment>
<protein>
    <submittedName>
        <fullName evidence="2">Uncharacterized protein</fullName>
    </submittedName>
</protein>
<sequence length="77" mass="8219">MVCGEGLRCVVLLDTYAWLAATSSSQLTVQHSPPAGHTAVTTHLQLTGRRPSPTARHHRQARPGQASGMAKSSDKRS</sequence>
<reference evidence="2 3" key="1">
    <citation type="submission" date="2019-05" db="EMBL/GenBank/DDBJ databases">
        <title>Another draft genome of Portunus trituberculatus and its Hox gene families provides insights of decapod evolution.</title>
        <authorList>
            <person name="Jeong J.-H."/>
            <person name="Song I."/>
            <person name="Kim S."/>
            <person name="Choi T."/>
            <person name="Kim D."/>
            <person name="Ryu S."/>
            <person name="Kim W."/>
        </authorList>
    </citation>
    <scope>NUCLEOTIDE SEQUENCE [LARGE SCALE GENOMIC DNA]</scope>
    <source>
        <tissue evidence="2">Muscle</tissue>
    </source>
</reference>
<evidence type="ECO:0000313" key="2">
    <source>
        <dbReference type="EMBL" id="MPC71920.1"/>
    </source>
</evidence>
<proteinExistence type="predicted"/>
<feature type="region of interest" description="Disordered" evidence="1">
    <location>
        <begin position="28"/>
        <end position="77"/>
    </location>
</feature>
<evidence type="ECO:0000313" key="3">
    <source>
        <dbReference type="Proteomes" id="UP000324222"/>
    </source>
</evidence>
<accession>A0A5B7HHM1</accession>
<gene>
    <name evidence="2" type="ORF">E2C01_066212</name>
</gene>
<organism evidence="2 3">
    <name type="scientific">Portunus trituberculatus</name>
    <name type="common">Swimming crab</name>
    <name type="synonym">Neptunus trituberculatus</name>
    <dbReference type="NCBI Taxonomy" id="210409"/>
    <lineage>
        <taxon>Eukaryota</taxon>
        <taxon>Metazoa</taxon>
        <taxon>Ecdysozoa</taxon>
        <taxon>Arthropoda</taxon>
        <taxon>Crustacea</taxon>
        <taxon>Multicrustacea</taxon>
        <taxon>Malacostraca</taxon>
        <taxon>Eumalacostraca</taxon>
        <taxon>Eucarida</taxon>
        <taxon>Decapoda</taxon>
        <taxon>Pleocyemata</taxon>
        <taxon>Brachyura</taxon>
        <taxon>Eubrachyura</taxon>
        <taxon>Portunoidea</taxon>
        <taxon>Portunidae</taxon>
        <taxon>Portuninae</taxon>
        <taxon>Portunus</taxon>
    </lineage>
</organism>
<name>A0A5B7HHM1_PORTR</name>
<dbReference type="Proteomes" id="UP000324222">
    <property type="component" value="Unassembled WGS sequence"/>
</dbReference>
<evidence type="ECO:0000256" key="1">
    <source>
        <dbReference type="SAM" id="MobiDB-lite"/>
    </source>
</evidence>